<proteinExistence type="predicted"/>
<reference evidence="3 4" key="1">
    <citation type="submission" date="2019-03" db="EMBL/GenBank/DDBJ databases">
        <title>Deep-cultivation of Planctomycetes and their phenomic and genomic characterization uncovers novel biology.</title>
        <authorList>
            <person name="Wiegand S."/>
            <person name="Jogler M."/>
            <person name="Boedeker C."/>
            <person name="Pinto D."/>
            <person name="Vollmers J."/>
            <person name="Rivas-Marin E."/>
            <person name="Kohn T."/>
            <person name="Peeters S.H."/>
            <person name="Heuer A."/>
            <person name="Rast P."/>
            <person name="Oberbeckmann S."/>
            <person name="Bunk B."/>
            <person name="Jeske O."/>
            <person name="Meyerdierks A."/>
            <person name="Storesund J.E."/>
            <person name="Kallscheuer N."/>
            <person name="Luecker S."/>
            <person name="Lage O.M."/>
            <person name="Pohl T."/>
            <person name="Merkel B.J."/>
            <person name="Hornburger P."/>
            <person name="Mueller R.-W."/>
            <person name="Bruemmer F."/>
            <person name="Labrenz M."/>
            <person name="Spormann A.M."/>
            <person name="Op den Camp H."/>
            <person name="Overmann J."/>
            <person name="Amann R."/>
            <person name="Jetten M.S.M."/>
            <person name="Mascher T."/>
            <person name="Medema M.H."/>
            <person name="Devos D.P."/>
            <person name="Kaster A.-K."/>
            <person name="Ovreas L."/>
            <person name="Rohde M."/>
            <person name="Galperin M.Y."/>
            <person name="Jogler C."/>
        </authorList>
    </citation>
    <scope>NUCLEOTIDE SEQUENCE [LARGE SCALE GENOMIC DNA]</scope>
    <source>
        <strain evidence="3 4">Enr10</strain>
    </source>
</reference>
<gene>
    <name evidence="3" type="ORF">Enr10x_51080</name>
</gene>
<organism evidence="3 4">
    <name type="scientific">Gimesia panareensis</name>
    <dbReference type="NCBI Taxonomy" id="2527978"/>
    <lineage>
        <taxon>Bacteria</taxon>
        <taxon>Pseudomonadati</taxon>
        <taxon>Planctomycetota</taxon>
        <taxon>Planctomycetia</taxon>
        <taxon>Planctomycetales</taxon>
        <taxon>Planctomycetaceae</taxon>
        <taxon>Gimesia</taxon>
    </lineage>
</organism>
<sequence>MLEKSESTPVKSRRVKPGVFLFLCIILVTGLLVYKIQRRHQQHEQAASQNQTVASQASSNPAEHEWFEENPKPVLDPVTPDSDLVLTQTAHRQPLLPDEETVKQGELDSTSWQNPFYRLFWKNEGWKFTDEGMESNTDQYCIATFIRPYKKISVSFRVDVKQMFPDFELLLLTRDPAKPDQILVSSQIHFQNTGVTVSASDQKKKSELKRVEVSLERAEAQSVPVRLVGTGNRFVISIGRRRILTCAQPAAQSGKECFLCFMADKQPVRITALRLEGE</sequence>
<keyword evidence="4" id="KW-1185">Reference proteome</keyword>
<protein>
    <submittedName>
        <fullName evidence="3">Uncharacterized protein</fullName>
    </submittedName>
</protein>
<accession>A0A517QDP4</accession>
<feature type="transmembrane region" description="Helical" evidence="2">
    <location>
        <begin position="15"/>
        <end position="34"/>
    </location>
</feature>
<feature type="compositionally biased region" description="Polar residues" evidence="1">
    <location>
        <begin position="45"/>
        <end position="61"/>
    </location>
</feature>
<feature type="region of interest" description="Disordered" evidence="1">
    <location>
        <begin position="45"/>
        <end position="66"/>
    </location>
</feature>
<dbReference type="AlphaFoldDB" id="A0A517QDP4"/>
<keyword evidence="2" id="KW-0812">Transmembrane</keyword>
<dbReference type="EMBL" id="CP037421">
    <property type="protein sequence ID" value="QDT29753.1"/>
    <property type="molecule type" value="Genomic_DNA"/>
</dbReference>
<keyword evidence="2" id="KW-1133">Transmembrane helix</keyword>
<dbReference type="Proteomes" id="UP000315647">
    <property type="component" value="Chromosome"/>
</dbReference>
<evidence type="ECO:0000313" key="3">
    <source>
        <dbReference type="EMBL" id="QDT29753.1"/>
    </source>
</evidence>
<keyword evidence="2" id="KW-0472">Membrane</keyword>
<evidence type="ECO:0000256" key="2">
    <source>
        <dbReference type="SAM" id="Phobius"/>
    </source>
</evidence>
<name>A0A517QDP4_9PLAN</name>
<evidence type="ECO:0000313" key="4">
    <source>
        <dbReference type="Proteomes" id="UP000315647"/>
    </source>
</evidence>
<evidence type="ECO:0000256" key="1">
    <source>
        <dbReference type="SAM" id="MobiDB-lite"/>
    </source>
</evidence>